<gene>
    <name evidence="3" type="ORF">PPNO1_LOCUS6896</name>
</gene>
<evidence type="ECO:0000256" key="1">
    <source>
        <dbReference type="SAM" id="MobiDB-lite"/>
    </source>
</evidence>
<dbReference type="OrthoDB" id="10557899at2759"/>
<name>A0A9P1H7D7_9PEZI</name>
<reference evidence="3" key="1">
    <citation type="submission" date="2022-11" db="EMBL/GenBank/DDBJ databases">
        <authorList>
            <person name="Scott C."/>
            <person name="Bruce N."/>
        </authorList>
    </citation>
    <scope>NUCLEOTIDE SEQUENCE</scope>
</reference>
<proteinExistence type="predicted"/>
<evidence type="ECO:0000313" key="3">
    <source>
        <dbReference type="EMBL" id="CAI4217281.1"/>
    </source>
</evidence>
<evidence type="ECO:0000313" key="4">
    <source>
        <dbReference type="Proteomes" id="UP000838763"/>
    </source>
</evidence>
<dbReference type="AlphaFoldDB" id="A0A9P1H7D7"/>
<protein>
    <submittedName>
        <fullName evidence="3">Uncharacterized protein</fullName>
    </submittedName>
</protein>
<feature type="transmembrane region" description="Helical" evidence="2">
    <location>
        <begin position="58"/>
        <end position="80"/>
    </location>
</feature>
<evidence type="ECO:0000256" key="2">
    <source>
        <dbReference type="SAM" id="Phobius"/>
    </source>
</evidence>
<dbReference type="EMBL" id="CALLCH030000016">
    <property type="protein sequence ID" value="CAI4217281.1"/>
    <property type="molecule type" value="Genomic_DNA"/>
</dbReference>
<feature type="transmembrane region" description="Helical" evidence="2">
    <location>
        <begin position="92"/>
        <end position="113"/>
    </location>
</feature>
<feature type="region of interest" description="Disordered" evidence="1">
    <location>
        <begin position="1"/>
        <end position="29"/>
    </location>
</feature>
<sequence length="201" mass="21559">MASSSADVPAQQPADTETTPCHPLTDPGGLEAQLGSSGSESADRAAAIRASLVAGVWFASWALLSISGITIVLCMVLFSLNTFTSRNVWLDLDGWVVLALAAFFSGFLAIVNLRTVRAAKVPGLIWDVVINTAFVSGVILGWFVHPALVVFWFFKARTAYGSPGRRDWLIPAGALTFEFTIRFSRQPSDDQVAPPPLPVHS</sequence>
<comment type="caution">
    <text evidence="3">The sequence shown here is derived from an EMBL/GenBank/DDBJ whole genome shotgun (WGS) entry which is preliminary data.</text>
</comment>
<keyword evidence="2" id="KW-0472">Membrane</keyword>
<dbReference type="Proteomes" id="UP000838763">
    <property type="component" value="Unassembled WGS sequence"/>
</dbReference>
<feature type="transmembrane region" description="Helical" evidence="2">
    <location>
        <begin position="133"/>
        <end position="154"/>
    </location>
</feature>
<organism evidence="3 4">
    <name type="scientific">Parascedosporium putredinis</name>
    <dbReference type="NCBI Taxonomy" id="1442378"/>
    <lineage>
        <taxon>Eukaryota</taxon>
        <taxon>Fungi</taxon>
        <taxon>Dikarya</taxon>
        <taxon>Ascomycota</taxon>
        <taxon>Pezizomycotina</taxon>
        <taxon>Sordariomycetes</taxon>
        <taxon>Hypocreomycetidae</taxon>
        <taxon>Microascales</taxon>
        <taxon>Microascaceae</taxon>
        <taxon>Parascedosporium</taxon>
    </lineage>
</organism>
<keyword evidence="4" id="KW-1185">Reference proteome</keyword>
<accession>A0A9P1H7D7</accession>
<keyword evidence="2" id="KW-1133">Transmembrane helix</keyword>
<keyword evidence="2" id="KW-0812">Transmembrane</keyword>